<comment type="subcellular location">
    <subcellularLocation>
        <location evidence="1 13">Cell membrane</location>
        <topology evidence="1 13">Multi-pass membrane protein</topology>
    </subcellularLocation>
</comment>
<keyword evidence="8" id="KW-0921">Nickel transport</keyword>
<comment type="subunit">
    <text evidence="11">The complex is composed of two ATP-binding proteins (NikD and NikE), two transmembrane proteins (NikB and NikC) and a solute-binding protein (NikA).</text>
</comment>
<gene>
    <name evidence="15" type="ORF">LKD71_11950</name>
</gene>
<feature type="domain" description="ABC transmembrane type-1" evidence="14">
    <location>
        <begin position="98"/>
        <end position="299"/>
    </location>
</feature>
<evidence type="ECO:0000313" key="16">
    <source>
        <dbReference type="Proteomes" id="UP001197875"/>
    </source>
</evidence>
<protein>
    <recommendedName>
        <fullName evidence="12">Nickel import system permease protein NikB</fullName>
    </recommendedName>
</protein>
<dbReference type="Pfam" id="PF00528">
    <property type="entry name" value="BPD_transp_1"/>
    <property type="match status" value="1"/>
</dbReference>
<keyword evidence="2 13" id="KW-0813">Transport</keyword>
<dbReference type="InterPro" id="IPR035906">
    <property type="entry name" value="MetI-like_sf"/>
</dbReference>
<dbReference type="PANTHER" id="PTHR43163:SF6">
    <property type="entry name" value="DIPEPTIDE TRANSPORT SYSTEM PERMEASE PROTEIN DPPB-RELATED"/>
    <property type="match status" value="1"/>
</dbReference>
<feature type="transmembrane region" description="Helical" evidence="13">
    <location>
        <begin position="145"/>
        <end position="169"/>
    </location>
</feature>
<dbReference type="AlphaFoldDB" id="A0AAE3DU93"/>
<keyword evidence="3" id="KW-1003">Cell membrane</keyword>
<feature type="transmembrane region" description="Helical" evidence="13">
    <location>
        <begin position="175"/>
        <end position="192"/>
    </location>
</feature>
<dbReference type="Proteomes" id="UP001197875">
    <property type="component" value="Unassembled WGS sequence"/>
</dbReference>
<feature type="transmembrane region" description="Helical" evidence="13">
    <location>
        <begin position="280"/>
        <end position="302"/>
    </location>
</feature>
<dbReference type="EMBL" id="JAJEPR010000021">
    <property type="protein sequence ID" value="MCC2190505.1"/>
    <property type="molecule type" value="Genomic_DNA"/>
</dbReference>
<evidence type="ECO:0000256" key="5">
    <source>
        <dbReference type="ARBA" id="ARBA00022692"/>
    </source>
</evidence>
<evidence type="ECO:0000259" key="14">
    <source>
        <dbReference type="PROSITE" id="PS50928"/>
    </source>
</evidence>
<dbReference type="CDD" id="cd06261">
    <property type="entry name" value="TM_PBP2"/>
    <property type="match status" value="1"/>
</dbReference>
<evidence type="ECO:0000256" key="6">
    <source>
        <dbReference type="ARBA" id="ARBA00022989"/>
    </source>
</evidence>
<evidence type="ECO:0000256" key="4">
    <source>
        <dbReference type="ARBA" id="ARBA00022596"/>
    </source>
</evidence>
<dbReference type="GO" id="GO:0015099">
    <property type="term" value="F:nickel cation transmembrane transporter activity"/>
    <property type="evidence" value="ECO:0007669"/>
    <property type="project" value="InterPro"/>
</dbReference>
<comment type="similarity">
    <text evidence="10">Belongs to the binding-protein-dependent transport system permease family. OppBC subfamily.</text>
</comment>
<dbReference type="Pfam" id="PF19300">
    <property type="entry name" value="BPD_transp_1_N"/>
    <property type="match status" value="1"/>
</dbReference>
<feature type="transmembrane region" description="Helical" evidence="13">
    <location>
        <begin position="102"/>
        <end position="124"/>
    </location>
</feature>
<dbReference type="InterPro" id="IPR045621">
    <property type="entry name" value="BPD_transp_1_N"/>
</dbReference>
<evidence type="ECO:0000256" key="11">
    <source>
        <dbReference type="ARBA" id="ARBA00038669"/>
    </source>
</evidence>
<dbReference type="Gene3D" id="1.10.3720.10">
    <property type="entry name" value="MetI-like"/>
    <property type="match status" value="1"/>
</dbReference>
<name>A0AAE3DU93_9FIRM</name>
<reference evidence="15 16" key="1">
    <citation type="submission" date="2021-10" db="EMBL/GenBank/DDBJ databases">
        <title>Anaerobic single-cell dispensing facilitates the cultivation of human gut bacteria.</title>
        <authorList>
            <person name="Afrizal A."/>
        </authorList>
    </citation>
    <scope>NUCLEOTIDE SEQUENCE [LARGE SCALE GENOMIC DNA]</scope>
    <source>
        <strain evidence="15 16">CLA-AA-H277</strain>
    </source>
</reference>
<evidence type="ECO:0000256" key="3">
    <source>
        <dbReference type="ARBA" id="ARBA00022475"/>
    </source>
</evidence>
<evidence type="ECO:0000256" key="10">
    <source>
        <dbReference type="ARBA" id="ARBA00024202"/>
    </source>
</evidence>
<dbReference type="NCBIfam" id="NF045470">
    <property type="entry name" value="Opp2B"/>
    <property type="match status" value="1"/>
</dbReference>
<evidence type="ECO:0000313" key="15">
    <source>
        <dbReference type="EMBL" id="MCC2190505.1"/>
    </source>
</evidence>
<evidence type="ECO:0000256" key="8">
    <source>
        <dbReference type="ARBA" id="ARBA00023112"/>
    </source>
</evidence>
<dbReference type="InterPro" id="IPR050045">
    <property type="entry name" value="Opp2B"/>
</dbReference>
<evidence type="ECO:0000256" key="7">
    <source>
        <dbReference type="ARBA" id="ARBA00023065"/>
    </source>
</evidence>
<keyword evidence="7" id="KW-0406">Ion transport</keyword>
<keyword evidence="5 13" id="KW-0812">Transmembrane</keyword>
<evidence type="ECO:0000256" key="12">
    <source>
        <dbReference type="ARBA" id="ARBA00044774"/>
    </source>
</evidence>
<dbReference type="PANTHER" id="PTHR43163">
    <property type="entry name" value="DIPEPTIDE TRANSPORT SYSTEM PERMEASE PROTEIN DPPB-RELATED"/>
    <property type="match status" value="1"/>
</dbReference>
<proteinExistence type="inferred from homology"/>
<comment type="caution">
    <text evidence="15">The sequence shown here is derived from an EMBL/GenBank/DDBJ whole genome shotgun (WGS) entry which is preliminary data.</text>
</comment>
<evidence type="ECO:0000256" key="1">
    <source>
        <dbReference type="ARBA" id="ARBA00004651"/>
    </source>
</evidence>
<dbReference type="PROSITE" id="PS50928">
    <property type="entry name" value="ABC_TM1"/>
    <property type="match status" value="1"/>
</dbReference>
<keyword evidence="9 13" id="KW-0472">Membrane</keyword>
<keyword evidence="6 13" id="KW-1133">Transmembrane helix</keyword>
<organism evidence="15 16">
    <name type="scientific">Fusicatenibacter faecihominis</name>
    <dbReference type="NCBI Taxonomy" id="2881276"/>
    <lineage>
        <taxon>Bacteria</taxon>
        <taxon>Bacillati</taxon>
        <taxon>Bacillota</taxon>
        <taxon>Clostridia</taxon>
        <taxon>Lachnospirales</taxon>
        <taxon>Lachnospiraceae</taxon>
        <taxon>Fusicatenibacter</taxon>
    </lineage>
</organism>
<keyword evidence="16" id="KW-1185">Reference proteome</keyword>
<evidence type="ECO:0000256" key="9">
    <source>
        <dbReference type="ARBA" id="ARBA00023136"/>
    </source>
</evidence>
<evidence type="ECO:0000256" key="2">
    <source>
        <dbReference type="ARBA" id="ARBA00022448"/>
    </source>
</evidence>
<keyword evidence="4" id="KW-0533">Nickel</keyword>
<sequence length="314" mass="35122">MKKRIMRGLVQSVILLVGITFLSFLLSWLSPGDAAERMLKKSGMMVTEEQLEAKREELGLNKPLLIQYKDWMINLCKGDLGTSYKSKKEVAAELAKNLPYTVALTAVSMLLVVLISLPIGILCAKYRNGLFDNIWRGLTYLFSSLPSFFIALILMYVFALKLGLLPVIATRDWKGILMPALVLALTLAAWYIRQVRAIVLKEMSKGYIDGLKSRGISERKILFGHVLKNCMLPLVTLFGMSIGNMMGGTTIVESIFSWPGVGKLAVDAINYRDYPVIQGYVVWMALIFLVINFVVDASYQLLDPRVRKGVNKDA</sequence>
<dbReference type="SUPFAM" id="SSF161098">
    <property type="entry name" value="MetI-like"/>
    <property type="match status" value="1"/>
</dbReference>
<evidence type="ECO:0000256" key="13">
    <source>
        <dbReference type="RuleBase" id="RU363032"/>
    </source>
</evidence>
<dbReference type="GO" id="GO:0005886">
    <property type="term" value="C:plasma membrane"/>
    <property type="evidence" value="ECO:0007669"/>
    <property type="project" value="UniProtKB-SubCell"/>
</dbReference>
<dbReference type="RefSeq" id="WP_227615582.1">
    <property type="nucleotide sequence ID" value="NZ_JAJEPR010000021.1"/>
</dbReference>
<accession>A0AAE3DU93</accession>
<dbReference type="InterPro" id="IPR000515">
    <property type="entry name" value="MetI-like"/>
</dbReference>